<dbReference type="InterPro" id="IPR000182">
    <property type="entry name" value="GNAT_dom"/>
</dbReference>
<protein>
    <submittedName>
        <fullName evidence="2">GNAT family N-acetyltransferase</fullName>
    </submittedName>
</protein>
<evidence type="ECO:0000313" key="2">
    <source>
        <dbReference type="EMBL" id="TDL43175.1"/>
    </source>
</evidence>
<accession>A0A4R5YEJ8</accession>
<dbReference type="EMBL" id="SMZX01000002">
    <property type="protein sequence ID" value="TDL43175.1"/>
    <property type="molecule type" value="Genomic_DNA"/>
</dbReference>
<dbReference type="PROSITE" id="PS51186">
    <property type="entry name" value="GNAT"/>
    <property type="match status" value="1"/>
</dbReference>
<gene>
    <name evidence="2" type="ORF">E2R54_07980</name>
</gene>
<reference evidence="2 3" key="1">
    <citation type="submission" date="2019-03" db="EMBL/GenBank/DDBJ databases">
        <title>Genome Sequencing and Assembly of Various Microbes Isolated from Partially Reclaimed Soil and Acid Mine Drainage (AMD) Site.</title>
        <authorList>
            <person name="Steinbock B."/>
            <person name="Bechtold R."/>
            <person name="Sevigny J.L."/>
            <person name="Thomas D."/>
            <person name="Cuthill L.R."/>
            <person name="Aveiro Johannsen E.J."/>
            <person name="Thomas K."/>
            <person name="Ghosh A."/>
        </authorList>
    </citation>
    <scope>NUCLEOTIDE SEQUENCE [LARGE SCALE GENOMIC DNA]</scope>
    <source>
        <strain evidence="2 3">F-B2</strain>
    </source>
</reference>
<dbReference type="CDD" id="cd04301">
    <property type="entry name" value="NAT_SF"/>
    <property type="match status" value="1"/>
</dbReference>
<evidence type="ECO:0000259" key="1">
    <source>
        <dbReference type="PROSITE" id="PS51186"/>
    </source>
</evidence>
<keyword evidence="2" id="KW-0808">Transferase</keyword>
<dbReference type="InterPro" id="IPR016181">
    <property type="entry name" value="Acyl_CoA_acyltransferase"/>
</dbReference>
<evidence type="ECO:0000313" key="3">
    <source>
        <dbReference type="Proteomes" id="UP000295633"/>
    </source>
</evidence>
<dbReference type="SUPFAM" id="SSF55729">
    <property type="entry name" value="Acyl-CoA N-acyltransferases (Nat)"/>
    <property type="match status" value="1"/>
</dbReference>
<proteinExistence type="predicted"/>
<dbReference type="Gene3D" id="3.40.630.30">
    <property type="match status" value="1"/>
</dbReference>
<comment type="caution">
    <text evidence="2">The sequence shown here is derived from an EMBL/GenBank/DDBJ whole genome shotgun (WGS) entry which is preliminary data.</text>
</comment>
<dbReference type="Pfam" id="PF00583">
    <property type="entry name" value="Acetyltransf_1"/>
    <property type="match status" value="1"/>
</dbReference>
<feature type="domain" description="N-acetyltransferase" evidence="1">
    <location>
        <begin position="12"/>
        <end position="192"/>
    </location>
</feature>
<organism evidence="2 3">
    <name type="scientific">Microbacterium oleivorans</name>
    <dbReference type="NCBI Taxonomy" id="273677"/>
    <lineage>
        <taxon>Bacteria</taxon>
        <taxon>Bacillati</taxon>
        <taxon>Actinomycetota</taxon>
        <taxon>Actinomycetes</taxon>
        <taxon>Micrococcales</taxon>
        <taxon>Microbacteriaceae</taxon>
        <taxon>Microbacterium</taxon>
    </lineage>
</organism>
<sequence length="192" mass="21036">MAEISIEPARADRFADAEDALTGGGDGADCWCQWWMLAPKDFEATSVDERRELLRQDLSAPVPSALIAYVDGDAAGWVKVSPRPDQPRLARTRNIQTSPEPMDDPSVWAITCFVVRKEHRSQGIASRLLDAAVDHARTHGARIVEGYPLDTDVKRFSSNDLYHGTLSSFLAAGFMETARPGAARPIVAKELS</sequence>
<name>A0A4R5YEJ8_9MICO</name>
<dbReference type="Proteomes" id="UP000295633">
    <property type="component" value="Unassembled WGS sequence"/>
</dbReference>
<dbReference type="RefSeq" id="WP_133399414.1">
    <property type="nucleotide sequence ID" value="NZ_SMZX01000002.1"/>
</dbReference>
<dbReference type="AlphaFoldDB" id="A0A4R5YEJ8"/>
<dbReference type="GO" id="GO:0016747">
    <property type="term" value="F:acyltransferase activity, transferring groups other than amino-acyl groups"/>
    <property type="evidence" value="ECO:0007669"/>
    <property type="project" value="InterPro"/>
</dbReference>